<keyword evidence="3 7" id="KW-0812">Transmembrane</keyword>
<dbReference type="Gene3D" id="3.30.450.40">
    <property type="match status" value="1"/>
</dbReference>
<dbReference type="InterPro" id="IPR052016">
    <property type="entry name" value="Bact_Sigma-Reg"/>
</dbReference>
<dbReference type="EMBL" id="LQOY01000238">
    <property type="protein sequence ID" value="ORV68771.1"/>
    <property type="molecule type" value="Genomic_DNA"/>
</dbReference>
<feature type="transmembrane region" description="Helical" evidence="7">
    <location>
        <begin position="74"/>
        <end position="91"/>
    </location>
</feature>
<dbReference type="InterPro" id="IPR001932">
    <property type="entry name" value="PPM-type_phosphatase-like_dom"/>
</dbReference>
<dbReference type="InterPro" id="IPR007895">
    <property type="entry name" value="MASE1"/>
</dbReference>
<evidence type="ECO:0000313" key="11">
    <source>
        <dbReference type="EMBL" id="ORV68771.1"/>
    </source>
</evidence>
<accession>A0A1A6BML1</accession>
<reference evidence="11 13" key="1">
    <citation type="submission" date="2016-01" db="EMBL/GenBank/DDBJ databases">
        <title>The new phylogeny of the genus Mycobacterium.</title>
        <authorList>
            <person name="Tarcisio F."/>
            <person name="Conor M."/>
            <person name="Antonella G."/>
            <person name="Elisabetta G."/>
            <person name="Giulia F.S."/>
            <person name="Sara T."/>
            <person name="Anna F."/>
            <person name="Clotilde B."/>
            <person name="Roberto B."/>
            <person name="Veronica D.S."/>
            <person name="Fabio R."/>
            <person name="Monica P."/>
            <person name="Olivier J."/>
            <person name="Enrico T."/>
            <person name="Nicola S."/>
        </authorList>
    </citation>
    <scope>NUCLEOTIDE SEQUENCE [LARGE SCALE GENOMIC DNA]</scope>
    <source>
        <strain evidence="11 13">DSM 44160</strain>
    </source>
</reference>
<dbReference type="RefSeq" id="WP_065132333.1">
    <property type="nucleotide sequence ID" value="NZ_MIHG01000099.1"/>
</dbReference>
<keyword evidence="5 7" id="KW-1133">Transmembrane helix</keyword>
<evidence type="ECO:0000313" key="12">
    <source>
        <dbReference type="Proteomes" id="UP000093757"/>
    </source>
</evidence>
<evidence type="ECO:0000256" key="3">
    <source>
        <dbReference type="ARBA" id="ARBA00022692"/>
    </source>
</evidence>
<evidence type="ECO:0000256" key="7">
    <source>
        <dbReference type="SAM" id="Phobius"/>
    </source>
</evidence>
<feature type="transmembrane region" description="Helical" evidence="7">
    <location>
        <begin position="278"/>
        <end position="296"/>
    </location>
</feature>
<dbReference type="PANTHER" id="PTHR43156:SF2">
    <property type="entry name" value="STAGE II SPORULATION PROTEIN E"/>
    <property type="match status" value="1"/>
</dbReference>
<feature type="transmembrane region" description="Helical" evidence="7">
    <location>
        <begin position="169"/>
        <end position="190"/>
    </location>
</feature>
<dbReference type="AlphaFoldDB" id="A0A1A6BML1"/>
<evidence type="ECO:0000313" key="13">
    <source>
        <dbReference type="Proteomes" id="UP000193928"/>
    </source>
</evidence>
<dbReference type="Gene3D" id="3.60.40.10">
    <property type="entry name" value="PPM-type phosphatase domain"/>
    <property type="match status" value="1"/>
</dbReference>
<comment type="subcellular location">
    <subcellularLocation>
        <location evidence="1">Cell membrane</location>
        <topology evidence="1">Multi-pass membrane protein</topology>
    </subcellularLocation>
</comment>
<feature type="transmembrane region" description="Helical" evidence="7">
    <location>
        <begin position="134"/>
        <end position="157"/>
    </location>
</feature>
<name>A0A1A6BML1_MYCGO</name>
<evidence type="ECO:0000256" key="4">
    <source>
        <dbReference type="ARBA" id="ARBA00022801"/>
    </source>
</evidence>
<dbReference type="EMBL" id="MAEM01000064">
    <property type="protein sequence ID" value="OBS03578.1"/>
    <property type="molecule type" value="Genomic_DNA"/>
</dbReference>
<dbReference type="PANTHER" id="PTHR43156">
    <property type="entry name" value="STAGE II SPORULATION PROTEIN E-RELATED"/>
    <property type="match status" value="1"/>
</dbReference>
<dbReference type="SUPFAM" id="SSF81606">
    <property type="entry name" value="PP2C-like"/>
    <property type="match status" value="1"/>
</dbReference>
<feature type="transmembrane region" description="Helical" evidence="7">
    <location>
        <begin position="243"/>
        <end position="266"/>
    </location>
</feature>
<dbReference type="SUPFAM" id="SSF55781">
    <property type="entry name" value="GAF domain-like"/>
    <property type="match status" value="1"/>
</dbReference>
<keyword evidence="13" id="KW-1185">Reference proteome</keyword>
<dbReference type="SMART" id="SM00331">
    <property type="entry name" value="PP2C_SIG"/>
    <property type="match status" value="1"/>
</dbReference>
<feature type="transmembrane region" description="Helical" evidence="7">
    <location>
        <begin position="202"/>
        <end position="223"/>
    </location>
</feature>
<dbReference type="InterPro" id="IPR003018">
    <property type="entry name" value="GAF"/>
</dbReference>
<keyword evidence="4" id="KW-0378">Hydrolase</keyword>
<evidence type="ECO:0000256" key="1">
    <source>
        <dbReference type="ARBA" id="ARBA00004651"/>
    </source>
</evidence>
<proteinExistence type="predicted"/>
<evidence type="ECO:0000256" key="6">
    <source>
        <dbReference type="ARBA" id="ARBA00023136"/>
    </source>
</evidence>
<evidence type="ECO:0000259" key="8">
    <source>
        <dbReference type="SMART" id="SM00065"/>
    </source>
</evidence>
<organism evidence="10 12">
    <name type="scientific">Mycobacterium gordonae</name>
    <dbReference type="NCBI Taxonomy" id="1778"/>
    <lineage>
        <taxon>Bacteria</taxon>
        <taxon>Bacillati</taxon>
        <taxon>Actinomycetota</taxon>
        <taxon>Actinomycetes</taxon>
        <taxon>Mycobacteriales</taxon>
        <taxon>Mycobacteriaceae</taxon>
        <taxon>Mycobacterium</taxon>
    </lineage>
</organism>
<reference evidence="10 12" key="2">
    <citation type="submission" date="2016-06" db="EMBL/GenBank/DDBJ databases">
        <authorList>
            <person name="Kjaerup R.B."/>
            <person name="Dalgaard T.S."/>
            <person name="Juul-Madsen H.R."/>
        </authorList>
    </citation>
    <scope>NUCLEOTIDE SEQUENCE [LARGE SCALE GENOMIC DNA]</scope>
    <source>
        <strain evidence="10 12">1245752.6</strain>
    </source>
</reference>
<sequence>MAGQLRQWPGLFVLTALLCGAGSELTWHTSRLASTAFAAGADSSWQSFTPAVGVTFFPSAGVTVAAMLLNNRRLWPVVIAASMAAAAVVDTRHGVTLAAAAGLAVAHALESVVGASLVRFWCRGAPDLRRRIDLLRFVTGACVLGPLVGGLLGAAVGAEFAGIWWPAGVLRWLAGDGVGVLVVGVPVLLWPRQLPLIRARRWEVLLVTAVTAVVSVIVFRLPVPPALLLLPLLAWAAFRLQVIGAALCSAVVAVAANYLAAAGFGLFATLPVVVPARLAATQGFIMVLMLVSVLIGQEASSRVAEAKQRQAEQRERDRLKSLAELGRALAAATTPDDIGQATAAHVRHAAGADALVLGLLSDDGATLNWLHMAGYSPAIEAQIGSGLSMKQPSAAADAVRTAAPVLISSVTEYRERYPAGGQWMIEADAASIGSWPLMVGSRAVGVLGLMWTRPQPFDAAQRAYASAVATLVTQAGLRARAYADEHIRAETLQAAVLPAQPTKIDGLEVAVWYEPAAVMHGLGGDWWDALPLPKNRTYLAVGDVVGHGLPAVEDMAQLRAAARALAIQGLPPAQLLAELNIFTAHTSHGQFATVSVAIFDHATGVLRYGSAGHPPALLRRAAAGEVSRLNGGRGPVLGPLRKATYAEEQVSISPGDVLLMYTDGLIERRGDDLDTTITQVQHHLADWQPNVALHQACRDLGTCFAAPQRKDDTCILAVRFLHDDTVAGEGPPAVEGK</sequence>
<feature type="transmembrane region" description="Helical" evidence="7">
    <location>
        <begin position="97"/>
        <end position="122"/>
    </location>
</feature>
<evidence type="ECO:0000313" key="10">
    <source>
        <dbReference type="EMBL" id="OBS03578.1"/>
    </source>
</evidence>
<dbReference type="SMART" id="SM00065">
    <property type="entry name" value="GAF"/>
    <property type="match status" value="1"/>
</dbReference>
<comment type="caution">
    <text evidence="10">The sequence shown here is derived from an EMBL/GenBank/DDBJ whole genome shotgun (WGS) entry which is preliminary data.</text>
</comment>
<dbReference type="InterPro" id="IPR029016">
    <property type="entry name" value="GAF-like_dom_sf"/>
</dbReference>
<protein>
    <submittedName>
        <fullName evidence="10">Serine/threonine protein phosphatase</fullName>
    </submittedName>
</protein>
<feature type="domain" description="GAF" evidence="8">
    <location>
        <begin position="334"/>
        <end position="486"/>
    </location>
</feature>
<dbReference type="Proteomes" id="UP000093757">
    <property type="component" value="Unassembled WGS sequence"/>
</dbReference>
<dbReference type="GO" id="GO:0005886">
    <property type="term" value="C:plasma membrane"/>
    <property type="evidence" value="ECO:0007669"/>
    <property type="project" value="UniProtKB-SubCell"/>
</dbReference>
<dbReference type="InterPro" id="IPR036457">
    <property type="entry name" value="PPM-type-like_dom_sf"/>
</dbReference>
<dbReference type="Pfam" id="PF05231">
    <property type="entry name" value="MASE1"/>
    <property type="match status" value="1"/>
</dbReference>
<feature type="transmembrane region" description="Helical" evidence="7">
    <location>
        <begin position="48"/>
        <end position="69"/>
    </location>
</feature>
<feature type="domain" description="PPM-type phosphatase" evidence="9">
    <location>
        <begin position="504"/>
        <end position="720"/>
    </location>
</feature>
<evidence type="ECO:0000256" key="2">
    <source>
        <dbReference type="ARBA" id="ARBA00022475"/>
    </source>
</evidence>
<dbReference type="Pfam" id="PF13185">
    <property type="entry name" value="GAF_2"/>
    <property type="match status" value="1"/>
</dbReference>
<dbReference type="Pfam" id="PF07228">
    <property type="entry name" value="SpoIIE"/>
    <property type="match status" value="1"/>
</dbReference>
<evidence type="ECO:0000256" key="5">
    <source>
        <dbReference type="ARBA" id="ARBA00022989"/>
    </source>
</evidence>
<keyword evidence="6 7" id="KW-0472">Membrane</keyword>
<dbReference type="GO" id="GO:0016791">
    <property type="term" value="F:phosphatase activity"/>
    <property type="evidence" value="ECO:0007669"/>
    <property type="project" value="TreeGrafter"/>
</dbReference>
<keyword evidence="2" id="KW-1003">Cell membrane</keyword>
<dbReference type="Proteomes" id="UP000193928">
    <property type="component" value="Unassembled WGS sequence"/>
</dbReference>
<evidence type="ECO:0000259" key="9">
    <source>
        <dbReference type="SMART" id="SM00331"/>
    </source>
</evidence>
<gene>
    <name evidence="10" type="ORF">A9W98_08855</name>
    <name evidence="11" type="ORF">AWC08_07080</name>
</gene>